<dbReference type="Proteomes" id="UP000216101">
    <property type="component" value="Unassembled WGS sequence"/>
</dbReference>
<evidence type="ECO:0000313" key="3">
    <source>
        <dbReference type="Proteomes" id="UP000216101"/>
    </source>
</evidence>
<organism evidence="2 3">
    <name type="scientific">Cellvibrio mixtus</name>
    <dbReference type="NCBI Taxonomy" id="39650"/>
    <lineage>
        <taxon>Bacteria</taxon>
        <taxon>Pseudomonadati</taxon>
        <taxon>Pseudomonadota</taxon>
        <taxon>Gammaproteobacteria</taxon>
        <taxon>Cellvibrionales</taxon>
        <taxon>Cellvibrionaceae</taxon>
        <taxon>Cellvibrio</taxon>
    </lineage>
</organism>
<dbReference type="EMBL" id="NHNI01000002">
    <property type="protein sequence ID" value="OZY85086.1"/>
    <property type="molecule type" value="Genomic_DNA"/>
</dbReference>
<feature type="domain" description="DUF1722" evidence="1">
    <location>
        <begin position="190"/>
        <end position="306"/>
    </location>
</feature>
<dbReference type="AlphaFoldDB" id="A0A266Q632"/>
<keyword evidence="3" id="KW-1185">Reference proteome</keyword>
<dbReference type="Pfam" id="PF04463">
    <property type="entry name" value="2-thiour_desulf"/>
    <property type="match status" value="1"/>
</dbReference>
<accession>A0A266Q632</accession>
<dbReference type="STRING" id="1209072.GCA_000766945_00562"/>
<proteinExistence type="predicted"/>
<sequence length="319" mass="36141">MSKIPVGVSQCLLGEQVRFDGGHKRSRYLTDVLSSFIEFRPVCPEVAIGLGIPRKPIRLMVMGEETRVVGVADPSLDVTDALVAQAELAVQQMPDICGYVFMQNSPSCGVFGMKRYRTNGYTMDAKGRGAYAKRFMELMPYLPVEEAGRLNDAGLRENFLTRVFAFHDFKTHLAQAPTAKKLIAFYSRYKYQVMAHHVPSYFEIGRFLSNLAGRDIESCRDQFFQLFMAALSHHATRKGNTNAMMHLRGYLKDILSTQDKQELSQLIDSYKAGMVPLVVPLTLLKHHLLKLDNPYLKAQTFWSPHPEQLGLRNYIVENV</sequence>
<reference evidence="3" key="1">
    <citation type="submission" date="2017-05" db="EMBL/GenBank/DDBJ databases">
        <authorList>
            <person name="Barney B.M."/>
        </authorList>
    </citation>
    <scope>NUCLEOTIDE SEQUENCE [LARGE SCALE GENOMIC DNA]</scope>
    <source>
        <strain evidence="3">PSBB022</strain>
    </source>
</reference>
<protein>
    <recommendedName>
        <fullName evidence="1">DUF1722 domain-containing protein</fullName>
    </recommendedName>
</protein>
<dbReference type="InterPro" id="IPR007553">
    <property type="entry name" value="2-thiour_desulf"/>
</dbReference>
<dbReference type="InterPro" id="IPR013560">
    <property type="entry name" value="DUF1722"/>
</dbReference>
<gene>
    <name evidence="2" type="ORF">CBP51_18280</name>
</gene>
<dbReference type="PIRSF" id="PIRSF037004">
    <property type="entry name" value="UCP037004"/>
    <property type="match status" value="1"/>
</dbReference>
<comment type="caution">
    <text evidence="2">The sequence shown here is derived from an EMBL/GenBank/DDBJ whole genome shotgun (WGS) entry which is preliminary data.</text>
</comment>
<evidence type="ECO:0000259" key="1">
    <source>
        <dbReference type="Pfam" id="PF08349"/>
    </source>
</evidence>
<dbReference type="PANTHER" id="PTHR30087:SF0">
    <property type="entry name" value="INNER MEMBRANE PROTEIN"/>
    <property type="match status" value="1"/>
</dbReference>
<dbReference type="RefSeq" id="WP_094986005.1">
    <property type="nucleotide sequence ID" value="NZ_NHNI01000002.1"/>
</dbReference>
<evidence type="ECO:0000313" key="2">
    <source>
        <dbReference type="EMBL" id="OZY85086.1"/>
    </source>
</evidence>
<dbReference type="PANTHER" id="PTHR30087">
    <property type="entry name" value="INNER MEMBRANE PROTEIN"/>
    <property type="match status" value="1"/>
</dbReference>
<dbReference type="InterPro" id="IPR017087">
    <property type="entry name" value="UCP037004"/>
</dbReference>
<name>A0A266Q632_9GAMM</name>
<dbReference type="Pfam" id="PF08349">
    <property type="entry name" value="DUF1722"/>
    <property type="match status" value="1"/>
</dbReference>